<dbReference type="InterPro" id="IPR036961">
    <property type="entry name" value="Kinesin_motor_dom_sf"/>
</dbReference>
<reference evidence="9" key="2">
    <citation type="submission" date="2025-09" db="UniProtKB">
        <authorList>
            <consortium name="Ensembl"/>
        </authorList>
    </citation>
    <scope>IDENTIFICATION</scope>
</reference>
<feature type="binding site" evidence="7">
    <location>
        <begin position="90"/>
        <end position="97"/>
    </location>
    <ligand>
        <name>ATP</name>
        <dbReference type="ChEBI" id="CHEBI:30616"/>
    </ligand>
</feature>
<dbReference type="GO" id="GO:0008574">
    <property type="term" value="F:plus-end-directed microtubule motor activity"/>
    <property type="evidence" value="ECO:0007669"/>
    <property type="project" value="TreeGrafter"/>
</dbReference>
<protein>
    <submittedName>
        <fullName evidence="9">Kinesin family member 11</fullName>
    </submittedName>
</protein>
<keyword evidence="5 7" id="KW-0505">Motor protein</keyword>
<evidence type="ECO:0000256" key="1">
    <source>
        <dbReference type="ARBA" id="ARBA00004245"/>
    </source>
</evidence>
<evidence type="ECO:0000256" key="7">
    <source>
        <dbReference type="PROSITE-ProRule" id="PRU00283"/>
    </source>
</evidence>
<evidence type="ECO:0000256" key="5">
    <source>
        <dbReference type="ARBA" id="ARBA00023175"/>
    </source>
</evidence>
<dbReference type="GO" id="GO:0051231">
    <property type="term" value="P:spindle elongation"/>
    <property type="evidence" value="ECO:0007669"/>
    <property type="project" value="TreeGrafter"/>
</dbReference>
<keyword evidence="2" id="KW-0963">Cytoplasm</keyword>
<dbReference type="SMART" id="SM00129">
    <property type="entry name" value="KISc"/>
    <property type="match status" value="1"/>
</dbReference>
<dbReference type="InterPro" id="IPR047149">
    <property type="entry name" value="KIF11-like"/>
</dbReference>
<dbReference type="PANTHER" id="PTHR47970:SF12">
    <property type="entry name" value="KINESIN FAMILY MEMBER 11"/>
    <property type="match status" value="1"/>
</dbReference>
<dbReference type="GO" id="GO:0090307">
    <property type="term" value="P:mitotic spindle assembly"/>
    <property type="evidence" value="ECO:0007669"/>
    <property type="project" value="TreeGrafter"/>
</dbReference>
<sequence>MSSNTQNGSKREEKGRNIQTGLRVRLCVLLSVLAVDTASHTADVINLLKTRRTNAVFGPSAKQIDVYRSVVCPILDEVIMGYNCTVFAYGQTGTGKTFTMEGERSPDEQFTWEEDPLAGIIPRTLHQIFEKLSENGTEFSVKVSLLEIYNEELFDLLSPTEDVSERLQLFDDPRNKVSRGVVVKGLEEVTVHNKDEVYQILERGAAKRRTASTLMNAYSRYLL</sequence>
<dbReference type="SUPFAM" id="SSF52540">
    <property type="entry name" value="P-loop containing nucleoside triphosphate hydrolases"/>
    <property type="match status" value="1"/>
</dbReference>
<evidence type="ECO:0000259" key="8">
    <source>
        <dbReference type="PROSITE" id="PS50067"/>
    </source>
</evidence>
<dbReference type="GO" id="GO:0007018">
    <property type="term" value="P:microtubule-based movement"/>
    <property type="evidence" value="ECO:0007669"/>
    <property type="project" value="InterPro"/>
</dbReference>
<comment type="similarity">
    <text evidence="7">Belongs to the TRAFAC class myosin-kinesin ATPase superfamily. Kinesin family.</text>
</comment>
<dbReference type="PANTHER" id="PTHR47970">
    <property type="entry name" value="KINESIN-LIKE PROTEIN KIF11"/>
    <property type="match status" value="1"/>
</dbReference>
<dbReference type="Proteomes" id="UP000261340">
    <property type="component" value="Unplaced"/>
</dbReference>
<dbReference type="InterPro" id="IPR027417">
    <property type="entry name" value="P-loop_NTPase"/>
</dbReference>
<comment type="subcellular location">
    <subcellularLocation>
        <location evidence="1">Cytoplasm</location>
        <location evidence="1">Cytoskeleton</location>
    </subcellularLocation>
</comment>
<organism evidence="9 10">
    <name type="scientific">Amphilophus citrinellus</name>
    <name type="common">Midas cichlid</name>
    <name type="synonym">Cichlasoma citrinellum</name>
    <dbReference type="NCBI Taxonomy" id="61819"/>
    <lineage>
        <taxon>Eukaryota</taxon>
        <taxon>Metazoa</taxon>
        <taxon>Chordata</taxon>
        <taxon>Craniata</taxon>
        <taxon>Vertebrata</taxon>
        <taxon>Euteleostomi</taxon>
        <taxon>Actinopterygii</taxon>
        <taxon>Neopterygii</taxon>
        <taxon>Teleostei</taxon>
        <taxon>Neoteleostei</taxon>
        <taxon>Acanthomorphata</taxon>
        <taxon>Ovalentaria</taxon>
        <taxon>Cichlomorphae</taxon>
        <taxon>Cichliformes</taxon>
        <taxon>Cichlidae</taxon>
        <taxon>New World cichlids</taxon>
        <taxon>Cichlasomatinae</taxon>
        <taxon>Heroini</taxon>
        <taxon>Amphilophus</taxon>
    </lineage>
</organism>
<dbReference type="GO" id="GO:0072686">
    <property type="term" value="C:mitotic spindle"/>
    <property type="evidence" value="ECO:0007669"/>
    <property type="project" value="TreeGrafter"/>
</dbReference>
<evidence type="ECO:0000256" key="6">
    <source>
        <dbReference type="ARBA" id="ARBA00023212"/>
    </source>
</evidence>
<evidence type="ECO:0000313" key="9">
    <source>
        <dbReference type="Ensembl" id="ENSACIP00000015675.1"/>
    </source>
</evidence>
<dbReference type="Ensembl" id="ENSACIT00000016087.1">
    <property type="protein sequence ID" value="ENSACIP00000015675.1"/>
    <property type="gene ID" value="ENSACIG00000012045.1"/>
</dbReference>
<evidence type="ECO:0000256" key="2">
    <source>
        <dbReference type="ARBA" id="ARBA00022490"/>
    </source>
</evidence>
<feature type="domain" description="Kinesin motor" evidence="8">
    <location>
        <begin position="17"/>
        <end position="223"/>
    </location>
</feature>
<keyword evidence="3 7" id="KW-0547">Nucleotide-binding</keyword>
<dbReference type="Pfam" id="PF00225">
    <property type="entry name" value="Kinesin"/>
    <property type="match status" value="1"/>
</dbReference>
<keyword evidence="10" id="KW-1185">Reference proteome</keyword>
<dbReference type="Gene3D" id="3.40.850.10">
    <property type="entry name" value="Kinesin motor domain"/>
    <property type="match status" value="1"/>
</dbReference>
<evidence type="ECO:0000313" key="10">
    <source>
        <dbReference type="Proteomes" id="UP000261340"/>
    </source>
</evidence>
<dbReference type="GO" id="GO:0005876">
    <property type="term" value="C:spindle microtubule"/>
    <property type="evidence" value="ECO:0007669"/>
    <property type="project" value="TreeGrafter"/>
</dbReference>
<evidence type="ECO:0000256" key="4">
    <source>
        <dbReference type="ARBA" id="ARBA00022840"/>
    </source>
</evidence>
<dbReference type="AlphaFoldDB" id="A0A3Q0S5I5"/>
<keyword evidence="6" id="KW-0206">Cytoskeleton</keyword>
<evidence type="ECO:0000256" key="3">
    <source>
        <dbReference type="ARBA" id="ARBA00022741"/>
    </source>
</evidence>
<dbReference type="InterPro" id="IPR001752">
    <property type="entry name" value="Kinesin_motor_dom"/>
</dbReference>
<dbReference type="GO" id="GO:0005524">
    <property type="term" value="F:ATP binding"/>
    <property type="evidence" value="ECO:0007669"/>
    <property type="project" value="UniProtKB-UniRule"/>
</dbReference>
<keyword evidence="4 7" id="KW-0067">ATP-binding</keyword>
<proteinExistence type="inferred from homology"/>
<dbReference type="GO" id="GO:0008017">
    <property type="term" value="F:microtubule binding"/>
    <property type="evidence" value="ECO:0007669"/>
    <property type="project" value="InterPro"/>
</dbReference>
<name>A0A3Q0S5I5_AMPCI</name>
<dbReference type="PROSITE" id="PS50067">
    <property type="entry name" value="KINESIN_MOTOR_2"/>
    <property type="match status" value="1"/>
</dbReference>
<dbReference type="GO" id="GO:0005634">
    <property type="term" value="C:nucleus"/>
    <property type="evidence" value="ECO:0007669"/>
    <property type="project" value="TreeGrafter"/>
</dbReference>
<dbReference type="GeneTree" id="ENSGT00940000155921"/>
<reference evidence="9" key="1">
    <citation type="submission" date="2025-08" db="UniProtKB">
        <authorList>
            <consortium name="Ensembl"/>
        </authorList>
    </citation>
    <scope>IDENTIFICATION</scope>
</reference>
<accession>A0A3Q0S5I5</accession>